<proteinExistence type="predicted"/>
<evidence type="ECO:0000256" key="1">
    <source>
        <dbReference type="ARBA" id="ARBA00023002"/>
    </source>
</evidence>
<evidence type="ECO:0000313" key="4">
    <source>
        <dbReference type="Proteomes" id="UP000515908"/>
    </source>
</evidence>
<feature type="domain" description="FAD dependent oxidoreductase" evidence="2">
    <location>
        <begin position="40"/>
        <end position="332"/>
    </location>
</feature>
<keyword evidence="1" id="KW-0560">Oxidoreductase</keyword>
<dbReference type="Gene3D" id="3.50.50.60">
    <property type="entry name" value="FAD/NAD(P)-binding domain"/>
    <property type="match status" value="1"/>
</dbReference>
<evidence type="ECO:0000259" key="2">
    <source>
        <dbReference type="Pfam" id="PF01266"/>
    </source>
</evidence>
<gene>
    <name evidence="3" type="ORF">ADEAN_000972200</name>
</gene>
<evidence type="ECO:0000313" key="3">
    <source>
        <dbReference type="EMBL" id="CAD2222182.1"/>
    </source>
</evidence>
<dbReference type="SUPFAM" id="SSF51905">
    <property type="entry name" value="FAD/NAD(P)-binding domain"/>
    <property type="match status" value="1"/>
</dbReference>
<reference evidence="3 4" key="1">
    <citation type="submission" date="2020-08" db="EMBL/GenBank/DDBJ databases">
        <authorList>
            <person name="Newling K."/>
            <person name="Davey J."/>
            <person name="Forrester S."/>
        </authorList>
    </citation>
    <scope>NUCLEOTIDE SEQUENCE [LARGE SCALE GENOMIC DNA]</scope>
    <source>
        <strain evidence="4">Crithidia deanei Carvalho (ATCC PRA-265)</strain>
    </source>
</reference>
<keyword evidence="4" id="KW-1185">Reference proteome</keyword>
<accession>A0A7G2CV58</accession>
<dbReference type="AlphaFoldDB" id="A0A7G2CV58"/>
<dbReference type="PANTHER" id="PTHR13847:SF289">
    <property type="entry name" value="GLYCINE OXIDASE"/>
    <property type="match status" value="1"/>
</dbReference>
<dbReference type="VEuPathDB" id="TriTrypDB:ADEAN_000972200"/>
<dbReference type="InterPro" id="IPR036188">
    <property type="entry name" value="FAD/NAD-bd_sf"/>
</dbReference>
<dbReference type="SUPFAM" id="SSF54373">
    <property type="entry name" value="FAD-linked reductases, C-terminal domain"/>
    <property type="match status" value="1"/>
</dbReference>
<dbReference type="Pfam" id="PF01266">
    <property type="entry name" value="DAO"/>
    <property type="match status" value="1"/>
</dbReference>
<protein>
    <submittedName>
        <fullName evidence="3">FAD dependent oxidoreductase, putative</fullName>
    </submittedName>
</protein>
<dbReference type="EMBL" id="LR877168">
    <property type="protein sequence ID" value="CAD2222182.1"/>
    <property type="molecule type" value="Genomic_DNA"/>
</dbReference>
<name>A0A7G2CV58_9TRYP</name>
<dbReference type="PANTHER" id="PTHR13847">
    <property type="entry name" value="SARCOSINE DEHYDROGENASE-RELATED"/>
    <property type="match status" value="1"/>
</dbReference>
<organism evidence="3 4">
    <name type="scientific">Angomonas deanei</name>
    <dbReference type="NCBI Taxonomy" id="59799"/>
    <lineage>
        <taxon>Eukaryota</taxon>
        <taxon>Discoba</taxon>
        <taxon>Euglenozoa</taxon>
        <taxon>Kinetoplastea</taxon>
        <taxon>Metakinetoplastina</taxon>
        <taxon>Trypanosomatida</taxon>
        <taxon>Trypanosomatidae</taxon>
        <taxon>Strigomonadinae</taxon>
        <taxon>Angomonas</taxon>
    </lineage>
</organism>
<dbReference type="GO" id="GO:0005737">
    <property type="term" value="C:cytoplasm"/>
    <property type="evidence" value="ECO:0007669"/>
    <property type="project" value="TreeGrafter"/>
</dbReference>
<sequence>MNQITMVLNTRNDIRYYPKAALQYFSPIFQYWRCSLPGRYADIAKELDTLVSRGTAEEQHIVDAVGCGDLVRPSGFIEVYRKKSFSDVQEAAQTKRKQNMVLDAISAEELRKMEPDLSHEFSSGLHFKDTLLVRDPGALVNAYIDHVLQNGGHMVKSHVNELKPPSTASADWKLTTGAGEFQSPHVVICSGPWTDVLLKPLGYKLPLYPLRGYCAHFQLREGAALNYPVEDFENGFFMGPMRQGVRITTGGEFTTMDSKPNEKQIRRAEEVLRSILPVQKAVGGVWYGHRPCVGDMKPIIGESKHEGLWFNFGHAHSGLTLGAITARVLAELLAGEKTVVDPKPFSMNRF</sequence>
<dbReference type="GO" id="GO:0016491">
    <property type="term" value="F:oxidoreductase activity"/>
    <property type="evidence" value="ECO:0007669"/>
    <property type="project" value="UniProtKB-KW"/>
</dbReference>
<dbReference type="Proteomes" id="UP000515908">
    <property type="component" value="Chromosome 24"/>
</dbReference>
<dbReference type="Gene3D" id="3.30.9.10">
    <property type="entry name" value="D-Amino Acid Oxidase, subunit A, domain 2"/>
    <property type="match status" value="1"/>
</dbReference>
<dbReference type="InterPro" id="IPR006076">
    <property type="entry name" value="FAD-dep_OxRdtase"/>
</dbReference>